<comment type="cofactor">
    <cofactor evidence="13">
        <name>Zn(2+)</name>
        <dbReference type="ChEBI" id="CHEBI:29105"/>
    </cofactor>
    <text evidence="13">Binds 1 zinc ion per subunit.</text>
</comment>
<evidence type="ECO:0000256" key="2">
    <source>
        <dbReference type="ARBA" id="ARBA00022729"/>
    </source>
</evidence>
<keyword evidence="4 6" id="KW-0325">Glycoprotein</keyword>
<dbReference type="SUPFAM" id="SSF55486">
    <property type="entry name" value="Metalloproteases ('zincins'), catalytic domain"/>
    <property type="match status" value="1"/>
</dbReference>
<feature type="disulfide bond" evidence="10">
    <location>
        <begin position="559"/>
        <end position="578"/>
    </location>
</feature>
<feature type="signal peptide" evidence="15">
    <location>
        <begin position="1"/>
        <end position="20"/>
    </location>
</feature>
<keyword evidence="17" id="KW-1185">Reference proteome</keyword>
<feature type="chain" id="PRO_5035781728" description="Angiotensin-converting enzyme" evidence="15">
    <location>
        <begin position="21"/>
        <end position="693"/>
    </location>
</feature>
<feature type="binding site" evidence="9">
    <location>
        <position position="407"/>
    </location>
    <ligand>
        <name>Zn(2+)</name>
        <dbReference type="ChEBI" id="CHEBI:29105"/>
        <label>1</label>
        <note>catalytic</note>
    </ligand>
</feature>
<evidence type="ECO:0000256" key="4">
    <source>
        <dbReference type="ARBA" id="ARBA00023180"/>
    </source>
</evidence>
<feature type="active site" description="Proton acceptor 1" evidence="5">
    <location>
        <position position="404"/>
    </location>
</feature>
<evidence type="ECO:0000256" key="11">
    <source>
        <dbReference type="PIRSR" id="PIRSR601548-8"/>
    </source>
</evidence>
<evidence type="ECO:0000256" key="1">
    <source>
        <dbReference type="ARBA" id="ARBA00008139"/>
    </source>
</evidence>
<evidence type="ECO:0000256" key="5">
    <source>
        <dbReference type="PIRSR" id="PIRSR601548-1"/>
    </source>
</evidence>
<dbReference type="GO" id="GO:0006508">
    <property type="term" value="P:proteolysis"/>
    <property type="evidence" value="ECO:0007669"/>
    <property type="project" value="UniProtKB-KW"/>
</dbReference>
<dbReference type="OrthoDB" id="10029630at2759"/>
<dbReference type="GO" id="GO:0008241">
    <property type="term" value="F:peptidyl-dipeptidase activity"/>
    <property type="evidence" value="ECO:0007669"/>
    <property type="project" value="InterPro"/>
</dbReference>
<evidence type="ECO:0000256" key="13">
    <source>
        <dbReference type="RuleBase" id="RU361144"/>
    </source>
</evidence>
<evidence type="ECO:0000256" key="9">
    <source>
        <dbReference type="PIRSR" id="PIRSR601548-3"/>
    </source>
</evidence>
<protein>
    <recommendedName>
        <fullName evidence="13">Angiotensin-converting enzyme</fullName>
        <ecNumber evidence="13">3.4.-.-</ecNumber>
    </recommendedName>
</protein>
<keyword evidence="13" id="KW-0121">Carboxypeptidase</keyword>
<evidence type="ECO:0000256" key="12">
    <source>
        <dbReference type="PROSITE-ProRule" id="PRU01355"/>
    </source>
</evidence>
<dbReference type="PANTHER" id="PTHR10514:SF40">
    <property type="entry name" value="ANGIOTENSIN-CONVERTING ENZYME"/>
    <property type="match status" value="1"/>
</dbReference>
<feature type="binding site" evidence="11">
    <location>
        <position position="431"/>
    </location>
    <ligand>
        <name>Zn(2+)</name>
        <dbReference type="ChEBI" id="CHEBI:29105"/>
        <label>2</label>
        <note>catalytic</note>
    </ligand>
</feature>
<feature type="disulfide bond" evidence="10 12">
    <location>
        <begin position="372"/>
        <end position="390"/>
    </location>
</feature>
<dbReference type="GO" id="GO:0008237">
    <property type="term" value="F:metallopeptidase activity"/>
    <property type="evidence" value="ECO:0007669"/>
    <property type="project" value="UniProtKB-KW"/>
</dbReference>
<reference evidence="16 17" key="1">
    <citation type="submission" date="2020-04" db="EMBL/GenBank/DDBJ databases">
        <authorList>
            <person name="Alioto T."/>
            <person name="Alioto T."/>
            <person name="Gomez Garrido J."/>
        </authorList>
    </citation>
    <scope>NUCLEOTIDE SEQUENCE [LARGE SCALE GENOMIC DNA]</scope>
</reference>
<dbReference type="Pfam" id="PF01401">
    <property type="entry name" value="Peptidase_M2"/>
    <property type="match status" value="1"/>
</dbReference>
<dbReference type="PROSITE" id="PS52011">
    <property type="entry name" value="PEPTIDASE_M2"/>
    <property type="match status" value="1"/>
</dbReference>
<dbReference type="EMBL" id="CADEPI010000169">
    <property type="protein sequence ID" value="CAB3378674.1"/>
    <property type="molecule type" value="Genomic_DNA"/>
</dbReference>
<gene>
    <name evidence="16" type="ORF">CLODIP_2_CD15097</name>
</gene>
<keyword evidence="3 10" id="KW-1015">Disulfide bond</keyword>
<comment type="caution">
    <text evidence="16">The sequence shown here is derived from an EMBL/GenBank/DDBJ whole genome shotgun (WGS) entry which is preliminary data.</text>
</comment>
<dbReference type="Gene3D" id="1.10.1370.30">
    <property type="match status" value="1"/>
</dbReference>
<evidence type="ECO:0000313" key="16">
    <source>
        <dbReference type="EMBL" id="CAB3378674.1"/>
    </source>
</evidence>
<feature type="binding site" evidence="9">
    <location>
        <position position="403"/>
    </location>
    <ligand>
        <name>Zn(2+)</name>
        <dbReference type="ChEBI" id="CHEBI:29105"/>
        <label>1</label>
        <note>catalytic</note>
    </ligand>
</feature>
<keyword evidence="13" id="KW-0378">Hydrolase</keyword>
<evidence type="ECO:0000313" key="17">
    <source>
        <dbReference type="Proteomes" id="UP000494165"/>
    </source>
</evidence>
<dbReference type="GO" id="GO:0005886">
    <property type="term" value="C:plasma membrane"/>
    <property type="evidence" value="ECO:0007669"/>
    <property type="project" value="TreeGrafter"/>
</dbReference>
<feature type="binding site" evidence="11">
    <location>
        <position position="403"/>
    </location>
    <ligand>
        <name>Zn(2+)</name>
        <dbReference type="ChEBI" id="CHEBI:29105"/>
        <label>2</label>
        <note>catalytic</note>
    </ligand>
</feature>
<feature type="compositionally biased region" description="Basic and acidic residues" evidence="14">
    <location>
        <begin position="30"/>
        <end position="53"/>
    </location>
</feature>
<feature type="binding site" evidence="11">
    <location>
        <position position="407"/>
    </location>
    <ligand>
        <name>Zn(2+)</name>
        <dbReference type="ChEBI" id="CHEBI:29105"/>
        <label>2</label>
        <note>catalytic</note>
    </ligand>
</feature>
<evidence type="ECO:0000256" key="14">
    <source>
        <dbReference type="SAM" id="MobiDB-lite"/>
    </source>
</evidence>
<evidence type="ECO:0000256" key="8">
    <source>
        <dbReference type="PIRSR" id="PIRSR601548-2"/>
    </source>
</evidence>
<dbReference type="PRINTS" id="PR00791">
    <property type="entry name" value="PEPDIPTASEA"/>
</dbReference>
<dbReference type="CDD" id="cd06461">
    <property type="entry name" value="M2_ACE"/>
    <property type="match status" value="1"/>
</dbReference>
<feature type="binding site" evidence="8">
    <location>
        <position position="245"/>
    </location>
    <ligand>
        <name>chloride</name>
        <dbReference type="ChEBI" id="CHEBI:17996"/>
        <label>1</label>
    </ligand>
</feature>
<name>A0A8S1DKW7_9INSE</name>
<dbReference type="InterPro" id="IPR001548">
    <property type="entry name" value="Peptidase_M2"/>
</dbReference>
<keyword evidence="13" id="KW-0645">Protease</keyword>
<feature type="active site" description="Proton acceptor 2" evidence="7">
    <location>
        <position position="404"/>
    </location>
</feature>
<keyword evidence="9 13" id="KW-0862">Zinc</keyword>
<feature type="active site" description="Proton donor 2" evidence="7">
    <location>
        <position position="534"/>
    </location>
</feature>
<feature type="binding site" evidence="9">
    <location>
        <position position="431"/>
    </location>
    <ligand>
        <name>Zn(2+)</name>
        <dbReference type="ChEBI" id="CHEBI:29105"/>
        <label>1</label>
        <note>catalytic</note>
    </ligand>
</feature>
<feature type="disulfide bond" evidence="10 12">
    <location>
        <begin position="170"/>
        <end position="178"/>
    </location>
</feature>
<proteinExistence type="inferred from homology"/>
<dbReference type="EC" id="3.4.-.-" evidence="13"/>
<keyword evidence="9 13" id="KW-0479">Metal-binding</keyword>
<sequence>MPRPEHLAVLLLSVLASVAAQLDLPPLYETEERGPRPRVELSSREQENQDVRKPPHFSNVDVPALLQEIDELGTQQCTSNVLAQWNYETNVNEVSQLSALQEQLEYARFQHAVWEVINKIPLEHVKDRKFRRELQHLATVGPAALPPELLDRYHHLINDMLAVYNTATICAHHDPFKCGLRLEPELTLIMARSRDWDELQYVWFEWRRRTGQKIRDLFEQMAHVSNQAAHYNNFTDTGEYWIFPYESPTFRFDVEDAWDAIKPLYVQLHTYVRRKLRDHYGPEKIHRRAPIPAHILGNMWGQSWGNILDVTIPYPGKHFIDVTPEMQAQGYTPITMFKIAEQFYLSLNMTPMPPEFWEKSIFEELPDRHVICQPSAWDFCNGKDFRIKMCAHVNMKDLITAHHEMAHIQFFMHYAHLPKVFRDGANPGFHEAVGEAIGLSISTPEHLQSLGLLTRSVDHLAHDINFLFSQALDKLPFMAFALTMDTWRWDVFGQGAIGKDRYNCHWWRLSEKYTGIKPPLLRSEIDFDPGSKYHVPANIPYIRYFVGSVLQYQIHRALCIKAGRYDPNDPHHKPLHKCDISRSHAAGELLKKMMSMGSSRPWQDALYEITGERKLNPSALLEYFHPLQEWLRKENLRTQEFIGWLYDGDYCKHSIETAGLQVYGGFYNAAKSLQPSLLSLLLATLTCYIYLLI</sequence>
<feature type="region of interest" description="Disordered" evidence="14">
    <location>
        <begin position="29"/>
        <end position="58"/>
    </location>
</feature>
<feature type="active site" description="Proton donor 1" evidence="5">
    <location>
        <position position="534"/>
    </location>
</feature>
<comment type="caution">
    <text evidence="12">Lacks conserved residue(s) required for the propagation of feature annotation.</text>
</comment>
<organism evidence="16 17">
    <name type="scientific">Cloeon dipterum</name>
    <dbReference type="NCBI Taxonomy" id="197152"/>
    <lineage>
        <taxon>Eukaryota</taxon>
        <taxon>Metazoa</taxon>
        <taxon>Ecdysozoa</taxon>
        <taxon>Arthropoda</taxon>
        <taxon>Hexapoda</taxon>
        <taxon>Insecta</taxon>
        <taxon>Pterygota</taxon>
        <taxon>Palaeoptera</taxon>
        <taxon>Ephemeroptera</taxon>
        <taxon>Pisciforma</taxon>
        <taxon>Baetidae</taxon>
        <taxon>Cloeon</taxon>
    </lineage>
</organism>
<evidence type="ECO:0000256" key="15">
    <source>
        <dbReference type="SAM" id="SignalP"/>
    </source>
</evidence>
<evidence type="ECO:0000256" key="7">
    <source>
        <dbReference type="PIRSR" id="PIRSR601548-11"/>
    </source>
</evidence>
<keyword evidence="2 15" id="KW-0732">Signal</keyword>
<evidence type="ECO:0000256" key="3">
    <source>
        <dbReference type="ARBA" id="ARBA00023157"/>
    </source>
</evidence>
<dbReference type="GO" id="GO:0004180">
    <property type="term" value="F:carboxypeptidase activity"/>
    <property type="evidence" value="ECO:0007669"/>
    <property type="project" value="UniProtKB-KW"/>
</dbReference>
<feature type="glycosylation site" description="N-linked (GlcNAc...) asparagine" evidence="6">
    <location>
        <position position="90"/>
    </location>
</feature>
<feature type="binding site" evidence="8">
    <location>
        <position position="543"/>
    </location>
    <ligand>
        <name>chloride</name>
        <dbReference type="ChEBI" id="CHEBI:17996"/>
        <label>1</label>
    </ligand>
</feature>
<evidence type="ECO:0000256" key="6">
    <source>
        <dbReference type="PIRSR" id="PIRSR601548-10"/>
    </source>
</evidence>
<dbReference type="Proteomes" id="UP000494165">
    <property type="component" value="Unassembled WGS sequence"/>
</dbReference>
<accession>A0A8S1DKW7</accession>
<dbReference type="AlphaFoldDB" id="A0A8S1DKW7"/>
<dbReference type="GO" id="GO:0046872">
    <property type="term" value="F:metal ion binding"/>
    <property type="evidence" value="ECO:0007669"/>
    <property type="project" value="UniProtKB-KW"/>
</dbReference>
<dbReference type="PANTHER" id="PTHR10514">
    <property type="entry name" value="ANGIOTENSIN-CONVERTING ENZYME"/>
    <property type="match status" value="1"/>
</dbReference>
<comment type="similarity">
    <text evidence="1 12 13">Belongs to the peptidase M2 family.</text>
</comment>
<evidence type="ECO:0000256" key="10">
    <source>
        <dbReference type="PIRSR" id="PIRSR601548-4"/>
    </source>
</evidence>
<keyword evidence="13" id="KW-0482">Metalloprotease</keyword>